<protein>
    <submittedName>
        <fullName evidence="1">Uncharacterized protein</fullName>
    </submittedName>
</protein>
<organism evidence="1 2">
    <name type="scientific">Solanum commersonii</name>
    <name type="common">Commerson's wild potato</name>
    <name type="synonym">Commerson's nightshade</name>
    <dbReference type="NCBI Taxonomy" id="4109"/>
    <lineage>
        <taxon>Eukaryota</taxon>
        <taxon>Viridiplantae</taxon>
        <taxon>Streptophyta</taxon>
        <taxon>Embryophyta</taxon>
        <taxon>Tracheophyta</taxon>
        <taxon>Spermatophyta</taxon>
        <taxon>Magnoliopsida</taxon>
        <taxon>eudicotyledons</taxon>
        <taxon>Gunneridae</taxon>
        <taxon>Pentapetalae</taxon>
        <taxon>asterids</taxon>
        <taxon>lamiids</taxon>
        <taxon>Solanales</taxon>
        <taxon>Solanaceae</taxon>
        <taxon>Solanoideae</taxon>
        <taxon>Solaneae</taxon>
        <taxon>Solanum</taxon>
    </lineage>
</organism>
<dbReference type="EMBL" id="JACXVP010000004">
    <property type="protein sequence ID" value="KAG5608968.1"/>
    <property type="molecule type" value="Genomic_DNA"/>
</dbReference>
<keyword evidence="2" id="KW-1185">Reference proteome</keyword>
<sequence length="116" mass="13542">MFITFAQRLIKFYNVNLMSQPFLHQEKLVLENSGFSLEKVISLRRLAFPYMLSLLASKCFSLFAHRSGSVVLSEMSKTMHVFPLIEITRRHDDAIRLKDIHIVMKLKKEMKAVLKT</sequence>
<gene>
    <name evidence="1" type="ORF">H5410_020249</name>
</gene>
<accession>A0A9J5ZAN7</accession>
<dbReference type="AlphaFoldDB" id="A0A9J5ZAN7"/>
<reference evidence="1 2" key="1">
    <citation type="submission" date="2020-09" db="EMBL/GenBank/DDBJ databases">
        <title>De no assembly of potato wild relative species, Solanum commersonii.</title>
        <authorList>
            <person name="Cho K."/>
        </authorList>
    </citation>
    <scope>NUCLEOTIDE SEQUENCE [LARGE SCALE GENOMIC DNA]</scope>
    <source>
        <strain evidence="1">LZ3.2</strain>
        <tissue evidence="1">Leaf</tissue>
    </source>
</reference>
<name>A0A9J5ZAN7_SOLCO</name>
<dbReference type="Proteomes" id="UP000824120">
    <property type="component" value="Chromosome 4"/>
</dbReference>
<comment type="caution">
    <text evidence="1">The sequence shown here is derived from an EMBL/GenBank/DDBJ whole genome shotgun (WGS) entry which is preliminary data.</text>
</comment>
<evidence type="ECO:0000313" key="2">
    <source>
        <dbReference type="Proteomes" id="UP000824120"/>
    </source>
</evidence>
<evidence type="ECO:0000313" key="1">
    <source>
        <dbReference type="EMBL" id="KAG5608968.1"/>
    </source>
</evidence>
<proteinExistence type="predicted"/>